<protein>
    <recommendedName>
        <fullName evidence="10">SDE2-like domain-containing protein</fullName>
    </recommendedName>
</protein>
<comment type="subcellular location">
    <subcellularLocation>
        <location evidence="2">Cytoplasm</location>
    </subcellularLocation>
    <subcellularLocation>
        <location evidence="1">Nucleus</location>
    </subcellularLocation>
</comment>
<keyword evidence="6" id="KW-0508">mRNA splicing</keyword>
<reference evidence="11" key="1">
    <citation type="submission" date="2020-11" db="EMBL/GenBank/DDBJ databases">
        <authorList>
            <person name="Tran Van P."/>
        </authorList>
    </citation>
    <scope>NUCLEOTIDE SEQUENCE</scope>
</reference>
<dbReference type="EMBL" id="OE840216">
    <property type="protein sequence ID" value="CAD7589855.1"/>
    <property type="molecule type" value="Genomic_DNA"/>
</dbReference>
<evidence type="ECO:0000256" key="5">
    <source>
        <dbReference type="ARBA" id="ARBA00022664"/>
    </source>
</evidence>
<sequence>MISFPPPSFTTFSNLTPHNPNISRVVGLVVPSGDGWKKVKERFGNQINLCRDRGLNTGPPAQKSDTLPLDHHCINQGQFYLLHNGKLVRETDVITDAGSTVHVVHRLVGGKGGFGSMLRAIGAQIEKTTNREACRDLSGRRLRDINEEKRLKNWIAQQAEREQEVVERRRKKLERLCAEPRHEFKDKDYEQERSQLVENVSNAVEQGFKVVTERGTSTGKRKTLSQPEKANKKKPRLWMDADENLSSSLDSDTSSDEDVKSKVPAVPTMKNELEPSTATTSSGNKPETTLIKSEDESTCEAIA</sequence>
<keyword evidence="5" id="KW-0507">mRNA processing</keyword>
<evidence type="ECO:0000256" key="4">
    <source>
        <dbReference type="ARBA" id="ARBA00022490"/>
    </source>
</evidence>
<feature type="compositionally biased region" description="Polar residues" evidence="9">
    <location>
        <begin position="274"/>
        <end position="291"/>
    </location>
</feature>
<comment type="similarity">
    <text evidence="3">Belongs to the SDE2 family.</text>
</comment>
<evidence type="ECO:0000256" key="6">
    <source>
        <dbReference type="ARBA" id="ARBA00023187"/>
    </source>
</evidence>
<accession>A0A7R9JUP4</accession>
<dbReference type="PANTHER" id="PTHR12786:SF1">
    <property type="entry name" value="SPLICING REGULATOR SDE2"/>
    <property type="match status" value="1"/>
</dbReference>
<evidence type="ECO:0000256" key="9">
    <source>
        <dbReference type="SAM" id="MobiDB-lite"/>
    </source>
</evidence>
<dbReference type="GO" id="GO:0005737">
    <property type="term" value="C:cytoplasm"/>
    <property type="evidence" value="ECO:0007669"/>
    <property type="project" value="UniProtKB-SubCell"/>
</dbReference>
<dbReference type="InterPro" id="IPR053822">
    <property type="entry name" value="SDE2-like_dom"/>
</dbReference>
<dbReference type="Pfam" id="PF22782">
    <property type="entry name" value="SDE2"/>
    <property type="match status" value="1"/>
</dbReference>
<evidence type="ECO:0000313" key="11">
    <source>
        <dbReference type="EMBL" id="CAD7589855.1"/>
    </source>
</evidence>
<evidence type="ECO:0000256" key="7">
    <source>
        <dbReference type="ARBA" id="ARBA00023242"/>
    </source>
</evidence>
<evidence type="ECO:0000256" key="2">
    <source>
        <dbReference type="ARBA" id="ARBA00004496"/>
    </source>
</evidence>
<keyword evidence="4" id="KW-0963">Cytoplasm</keyword>
<evidence type="ECO:0000259" key="10">
    <source>
        <dbReference type="Pfam" id="PF22782"/>
    </source>
</evidence>
<feature type="compositionally biased region" description="Polar residues" evidence="9">
    <location>
        <begin position="214"/>
        <end position="228"/>
    </location>
</feature>
<organism evidence="11">
    <name type="scientific">Timema genevievae</name>
    <name type="common">Walking stick</name>
    <dbReference type="NCBI Taxonomy" id="629358"/>
    <lineage>
        <taxon>Eukaryota</taxon>
        <taxon>Metazoa</taxon>
        <taxon>Ecdysozoa</taxon>
        <taxon>Arthropoda</taxon>
        <taxon>Hexapoda</taxon>
        <taxon>Insecta</taxon>
        <taxon>Pterygota</taxon>
        <taxon>Neoptera</taxon>
        <taxon>Polyneoptera</taxon>
        <taxon>Phasmatodea</taxon>
        <taxon>Timematodea</taxon>
        <taxon>Timematoidea</taxon>
        <taxon>Timematidae</taxon>
        <taxon>Timema</taxon>
    </lineage>
</organism>
<gene>
    <name evidence="11" type="ORF">TGEB3V08_LOCUS3756</name>
</gene>
<evidence type="ECO:0000256" key="1">
    <source>
        <dbReference type="ARBA" id="ARBA00004123"/>
    </source>
</evidence>
<feature type="domain" description="SDE2-like" evidence="10">
    <location>
        <begin position="109"/>
        <end position="206"/>
    </location>
</feature>
<keyword evidence="7" id="KW-0539">Nucleus</keyword>
<dbReference type="GO" id="GO:0008380">
    <property type="term" value="P:RNA splicing"/>
    <property type="evidence" value="ECO:0007669"/>
    <property type="project" value="UniProtKB-KW"/>
</dbReference>
<dbReference type="AlphaFoldDB" id="A0A7R9JUP4"/>
<dbReference type="InterPro" id="IPR051421">
    <property type="entry name" value="RNA_Proc_DNA_Dmg_Regulator"/>
</dbReference>
<feature type="region of interest" description="Disordered" evidence="9">
    <location>
        <begin position="211"/>
        <end position="303"/>
    </location>
</feature>
<dbReference type="PANTHER" id="PTHR12786">
    <property type="entry name" value="SPLICING FACTOR SF3A-RELATED"/>
    <property type="match status" value="1"/>
</dbReference>
<dbReference type="GO" id="GO:0006397">
    <property type="term" value="P:mRNA processing"/>
    <property type="evidence" value="ECO:0007669"/>
    <property type="project" value="UniProtKB-KW"/>
</dbReference>
<evidence type="ECO:0000256" key="3">
    <source>
        <dbReference type="ARBA" id="ARBA00008726"/>
    </source>
</evidence>
<keyword evidence="8" id="KW-0131">Cell cycle</keyword>
<name>A0A7R9JUP4_TIMGE</name>
<evidence type="ECO:0000256" key="8">
    <source>
        <dbReference type="ARBA" id="ARBA00023306"/>
    </source>
</evidence>
<dbReference type="GO" id="GO:0005634">
    <property type="term" value="C:nucleus"/>
    <property type="evidence" value="ECO:0007669"/>
    <property type="project" value="UniProtKB-SubCell"/>
</dbReference>
<proteinExistence type="inferred from homology"/>